<dbReference type="Pfam" id="PF07811">
    <property type="entry name" value="TadE"/>
    <property type="match status" value="1"/>
</dbReference>
<accession>A0ABV8UK30</accession>
<keyword evidence="3" id="KW-1185">Reference proteome</keyword>
<dbReference type="Proteomes" id="UP001595799">
    <property type="component" value="Unassembled WGS sequence"/>
</dbReference>
<evidence type="ECO:0000313" key="3">
    <source>
        <dbReference type="Proteomes" id="UP001595799"/>
    </source>
</evidence>
<comment type="caution">
    <text evidence="2">The sequence shown here is derived from an EMBL/GenBank/DDBJ whole genome shotgun (WGS) entry which is preliminary data.</text>
</comment>
<proteinExistence type="predicted"/>
<sequence>MMFRIASLFRIGRRLRGFLRGRRAVSALEFALLAPVILLLLMGGFEMFRLYLFTTKVDRAVVSIGDVTARLPEVTESDLVDIFELAGELGSPFELSASDYRIYLVSISNDDDDLTVNWVRDHGSLAEDGRLADNLETLVDPNLVSEEFDSLIASEAVFRYEPVFPGFLFDERRIYRNAFFRPRLGRLTTVSP</sequence>
<evidence type="ECO:0000313" key="2">
    <source>
        <dbReference type="EMBL" id="MFC4351031.1"/>
    </source>
</evidence>
<dbReference type="EMBL" id="JBHSCW010000003">
    <property type="protein sequence ID" value="MFC4351031.1"/>
    <property type="molecule type" value="Genomic_DNA"/>
</dbReference>
<gene>
    <name evidence="2" type="ORF">ACFOW6_05690</name>
</gene>
<dbReference type="RefSeq" id="WP_382421373.1">
    <property type="nucleotide sequence ID" value="NZ_JBHSCW010000003.1"/>
</dbReference>
<feature type="domain" description="TadE-like" evidence="1">
    <location>
        <begin position="25"/>
        <end position="61"/>
    </location>
</feature>
<reference evidence="3" key="1">
    <citation type="journal article" date="2019" name="Int. J. Syst. Evol. Microbiol.">
        <title>The Global Catalogue of Microorganisms (GCM) 10K type strain sequencing project: providing services to taxonomists for standard genome sequencing and annotation.</title>
        <authorList>
            <consortium name="The Broad Institute Genomics Platform"/>
            <consortium name="The Broad Institute Genome Sequencing Center for Infectious Disease"/>
            <person name="Wu L."/>
            <person name="Ma J."/>
        </authorList>
    </citation>
    <scope>NUCLEOTIDE SEQUENCE [LARGE SCALE GENOMIC DNA]</scope>
    <source>
        <strain evidence="3">CECT 8472</strain>
    </source>
</reference>
<name>A0ABV8UK30_9PROT</name>
<organism evidence="2 3">
    <name type="scientific">Fodinicurvata halophila</name>
    <dbReference type="NCBI Taxonomy" id="1419723"/>
    <lineage>
        <taxon>Bacteria</taxon>
        <taxon>Pseudomonadati</taxon>
        <taxon>Pseudomonadota</taxon>
        <taxon>Alphaproteobacteria</taxon>
        <taxon>Rhodospirillales</taxon>
        <taxon>Rhodovibrionaceae</taxon>
        <taxon>Fodinicurvata</taxon>
    </lineage>
</organism>
<evidence type="ECO:0000259" key="1">
    <source>
        <dbReference type="Pfam" id="PF07811"/>
    </source>
</evidence>
<dbReference type="InterPro" id="IPR012495">
    <property type="entry name" value="TadE-like_dom"/>
</dbReference>
<protein>
    <submittedName>
        <fullName evidence="2">TadE/TadG family type IV pilus assembly protein</fullName>
    </submittedName>
</protein>